<organism evidence="2">
    <name type="scientific">Arundo donax</name>
    <name type="common">Giant reed</name>
    <name type="synonym">Donax arundinaceus</name>
    <dbReference type="NCBI Taxonomy" id="35708"/>
    <lineage>
        <taxon>Eukaryota</taxon>
        <taxon>Viridiplantae</taxon>
        <taxon>Streptophyta</taxon>
        <taxon>Embryophyta</taxon>
        <taxon>Tracheophyta</taxon>
        <taxon>Spermatophyta</taxon>
        <taxon>Magnoliopsida</taxon>
        <taxon>Liliopsida</taxon>
        <taxon>Poales</taxon>
        <taxon>Poaceae</taxon>
        <taxon>PACMAD clade</taxon>
        <taxon>Arundinoideae</taxon>
        <taxon>Arundineae</taxon>
        <taxon>Arundo</taxon>
    </lineage>
</organism>
<dbReference type="EMBL" id="GBRH01249677">
    <property type="protein sequence ID" value="JAD48218.1"/>
    <property type="molecule type" value="Transcribed_RNA"/>
</dbReference>
<evidence type="ECO:0000256" key="1">
    <source>
        <dbReference type="SAM" id="Phobius"/>
    </source>
</evidence>
<name>A0A0A9AEA1_ARUDO</name>
<accession>A0A0A9AEA1</accession>
<keyword evidence="1" id="KW-1133">Transmembrane helix</keyword>
<evidence type="ECO:0000313" key="2">
    <source>
        <dbReference type="EMBL" id="JAD48218.1"/>
    </source>
</evidence>
<dbReference type="AlphaFoldDB" id="A0A0A9AEA1"/>
<sequence length="33" mass="3932">MIKNINISKLKINALTSLALVYFFSNLMVRRRY</sequence>
<reference evidence="2" key="2">
    <citation type="journal article" date="2015" name="Data Brief">
        <title>Shoot transcriptome of the giant reed, Arundo donax.</title>
        <authorList>
            <person name="Barrero R.A."/>
            <person name="Guerrero F.D."/>
            <person name="Moolhuijzen P."/>
            <person name="Goolsby J.A."/>
            <person name="Tidwell J."/>
            <person name="Bellgard S.E."/>
            <person name="Bellgard M.I."/>
        </authorList>
    </citation>
    <scope>NUCLEOTIDE SEQUENCE</scope>
    <source>
        <tissue evidence="2">Shoot tissue taken approximately 20 cm above the soil surface</tissue>
    </source>
</reference>
<feature type="transmembrane region" description="Helical" evidence="1">
    <location>
        <begin position="12"/>
        <end position="29"/>
    </location>
</feature>
<keyword evidence="1" id="KW-0812">Transmembrane</keyword>
<protein>
    <submittedName>
        <fullName evidence="2">Uncharacterized protein</fullName>
    </submittedName>
</protein>
<reference evidence="2" key="1">
    <citation type="submission" date="2014-09" db="EMBL/GenBank/DDBJ databases">
        <authorList>
            <person name="Magalhaes I.L.F."/>
            <person name="Oliveira U."/>
            <person name="Santos F.R."/>
            <person name="Vidigal T.H.D.A."/>
            <person name="Brescovit A.D."/>
            <person name="Santos A.J."/>
        </authorList>
    </citation>
    <scope>NUCLEOTIDE SEQUENCE</scope>
    <source>
        <tissue evidence="2">Shoot tissue taken approximately 20 cm above the soil surface</tissue>
    </source>
</reference>
<proteinExistence type="predicted"/>
<keyword evidence="1" id="KW-0472">Membrane</keyword>